<dbReference type="SUPFAM" id="SSF52540">
    <property type="entry name" value="P-loop containing nucleoside triphosphate hydrolases"/>
    <property type="match status" value="1"/>
</dbReference>
<evidence type="ECO:0000256" key="13">
    <source>
        <dbReference type="ARBA" id="ARBA00022989"/>
    </source>
</evidence>
<evidence type="ECO:0000256" key="18">
    <source>
        <dbReference type="SAM" id="Phobius"/>
    </source>
</evidence>
<evidence type="ECO:0000256" key="7">
    <source>
        <dbReference type="ARBA" id="ARBA00022519"/>
    </source>
</evidence>
<reference evidence="21 22" key="1">
    <citation type="submission" date="2020-07" db="EMBL/GenBank/DDBJ databases">
        <title>Sequencing the genomes of 1000 actinobacteria strains.</title>
        <authorList>
            <person name="Klenk H.-P."/>
        </authorList>
    </citation>
    <scope>NUCLEOTIDE SEQUENCE [LARGE SCALE GENOMIC DNA]</scope>
    <source>
        <strain evidence="21 22">DSM 26474</strain>
    </source>
</reference>
<dbReference type="EC" id="2.7.10.2" evidence="5"/>
<evidence type="ECO:0000259" key="19">
    <source>
        <dbReference type="Pfam" id="PF02706"/>
    </source>
</evidence>
<dbReference type="RefSeq" id="WP_179546345.1">
    <property type="nucleotide sequence ID" value="NZ_BSEW01000001.1"/>
</dbReference>
<feature type="domain" description="AAA" evidence="20">
    <location>
        <begin position="272"/>
        <end position="391"/>
    </location>
</feature>
<comment type="similarity">
    <text evidence="4">Belongs to the etk/wzc family.</text>
</comment>
<name>A0A852SH41_9MICO</name>
<evidence type="ECO:0000256" key="8">
    <source>
        <dbReference type="ARBA" id="ARBA00022679"/>
    </source>
</evidence>
<comment type="catalytic activity">
    <reaction evidence="16">
        <text>L-tyrosyl-[protein] + ATP = O-phospho-L-tyrosyl-[protein] + ADP + H(+)</text>
        <dbReference type="Rhea" id="RHEA:10596"/>
        <dbReference type="Rhea" id="RHEA-COMP:10136"/>
        <dbReference type="Rhea" id="RHEA-COMP:20101"/>
        <dbReference type="ChEBI" id="CHEBI:15378"/>
        <dbReference type="ChEBI" id="CHEBI:30616"/>
        <dbReference type="ChEBI" id="CHEBI:46858"/>
        <dbReference type="ChEBI" id="CHEBI:61978"/>
        <dbReference type="ChEBI" id="CHEBI:456216"/>
        <dbReference type="EC" id="2.7.10.2"/>
    </reaction>
</comment>
<evidence type="ECO:0000256" key="5">
    <source>
        <dbReference type="ARBA" id="ARBA00011903"/>
    </source>
</evidence>
<feature type="transmembrane region" description="Helical" evidence="18">
    <location>
        <begin position="12"/>
        <end position="34"/>
    </location>
</feature>
<evidence type="ECO:0000256" key="12">
    <source>
        <dbReference type="ARBA" id="ARBA00022840"/>
    </source>
</evidence>
<protein>
    <recommendedName>
        <fullName evidence="5">non-specific protein-tyrosine kinase</fullName>
        <ecNumber evidence="5">2.7.10.2</ecNumber>
    </recommendedName>
</protein>
<keyword evidence="6" id="KW-1003">Cell membrane</keyword>
<keyword evidence="10" id="KW-0547">Nucleotide-binding</keyword>
<dbReference type="PANTHER" id="PTHR32309:SF13">
    <property type="entry name" value="FERRIC ENTEROBACTIN TRANSPORT PROTEIN FEPE"/>
    <property type="match status" value="1"/>
</dbReference>
<keyword evidence="12" id="KW-0067">ATP-binding</keyword>
<dbReference type="GO" id="GO:0005886">
    <property type="term" value="C:plasma membrane"/>
    <property type="evidence" value="ECO:0007669"/>
    <property type="project" value="UniProtKB-SubCell"/>
</dbReference>
<keyword evidence="9 18" id="KW-0812">Transmembrane</keyword>
<comment type="caution">
    <text evidence="21">The sequence shown here is derived from an EMBL/GenBank/DDBJ whole genome shotgun (WGS) entry which is preliminary data.</text>
</comment>
<organism evidence="21 22">
    <name type="scientific">Herbiconiux flava</name>
    <dbReference type="NCBI Taxonomy" id="881268"/>
    <lineage>
        <taxon>Bacteria</taxon>
        <taxon>Bacillati</taxon>
        <taxon>Actinomycetota</taxon>
        <taxon>Actinomycetes</taxon>
        <taxon>Micrococcales</taxon>
        <taxon>Microbacteriaceae</taxon>
        <taxon>Herbiconiux</taxon>
    </lineage>
</organism>
<keyword evidence="13 18" id="KW-1133">Transmembrane helix</keyword>
<keyword evidence="15" id="KW-0829">Tyrosine-protein kinase</keyword>
<gene>
    <name evidence="21" type="ORF">BJ984_000072</name>
</gene>
<evidence type="ECO:0000256" key="6">
    <source>
        <dbReference type="ARBA" id="ARBA00022475"/>
    </source>
</evidence>
<evidence type="ECO:0000313" key="22">
    <source>
        <dbReference type="Proteomes" id="UP000549913"/>
    </source>
</evidence>
<keyword evidence="8" id="KW-0808">Transferase</keyword>
<comment type="similarity">
    <text evidence="2">Belongs to the CpsC/CapA family.</text>
</comment>
<dbReference type="InterPro" id="IPR050445">
    <property type="entry name" value="Bact_polysacc_biosynth/exp"/>
</dbReference>
<dbReference type="AlphaFoldDB" id="A0A852SH41"/>
<feature type="region of interest" description="Disordered" evidence="17">
    <location>
        <begin position="463"/>
        <end position="484"/>
    </location>
</feature>
<evidence type="ECO:0000256" key="1">
    <source>
        <dbReference type="ARBA" id="ARBA00004429"/>
    </source>
</evidence>
<dbReference type="InterPro" id="IPR003856">
    <property type="entry name" value="LPS_length_determ_N"/>
</dbReference>
<dbReference type="EMBL" id="JACCBM010000001">
    <property type="protein sequence ID" value="NYD68914.1"/>
    <property type="molecule type" value="Genomic_DNA"/>
</dbReference>
<evidence type="ECO:0000256" key="3">
    <source>
        <dbReference type="ARBA" id="ARBA00007316"/>
    </source>
</evidence>
<dbReference type="FunFam" id="3.40.50.300:FF:000527">
    <property type="entry name" value="Tyrosine-protein kinase etk"/>
    <property type="match status" value="1"/>
</dbReference>
<dbReference type="CDD" id="cd05387">
    <property type="entry name" value="BY-kinase"/>
    <property type="match status" value="1"/>
</dbReference>
<comment type="subcellular location">
    <subcellularLocation>
        <location evidence="1">Cell inner membrane</location>
        <topology evidence="1">Multi-pass membrane protein</topology>
    </subcellularLocation>
</comment>
<feature type="domain" description="Polysaccharide chain length determinant N-terminal" evidence="19">
    <location>
        <begin position="4"/>
        <end position="88"/>
    </location>
</feature>
<keyword evidence="7" id="KW-0997">Cell inner membrane</keyword>
<evidence type="ECO:0000259" key="20">
    <source>
        <dbReference type="Pfam" id="PF13614"/>
    </source>
</evidence>
<evidence type="ECO:0000256" key="9">
    <source>
        <dbReference type="ARBA" id="ARBA00022692"/>
    </source>
</evidence>
<dbReference type="GO" id="GO:0004715">
    <property type="term" value="F:non-membrane spanning protein tyrosine kinase activity"/>
    <property type="evidence" value="ECO:0007669"/>
    <property type="project" value="UniProtKB-EC"/>
</dbReference>
<dbReference type="InterPro" id="IPR005702">
    <property type="entry name" value="Wzc-like_C"/>
</dbReference>
<dbReference type="Pfam" id="PF02706">
    <property type="entry name" value="Wzz"/>
    <property type="match status" value="1"/>
</dbReference>
<dbReference type="InterPro" id="IPR025669">
    <property type="entry name" value="AAA_dom"/>
</dbReference>
<evidence type="ECO:0000256" key="4">
    <source>
        <dbReference type="ARBA" id="ARBA00008883"/>
    </source>
</evidence>
<keyword evidence="22" id="KW-1185">Reference proteome</keyword>
<evidence type="ECO:0000256" key="2">
    <source>
        <dbReference type="ARBA" id="ARBA00006683"/>
    </source>
</evidence>
<dbReference type="GO" id="GO:0042802">
    <property type="term" value="F:identical protein binding"/>
    <property type="evidence" value="ECO:0007669"/>
    <property type="project" value="UniProtKB-ARBA"/>
</dbReference>
<dbReference type="Proteomes" id="UP000549913">
    <property type="component" value="Unassembled WGS sequence"/>
</dbReference>
<evidence type="ECO:0000256" key="14">
    <source>
        <dbReference type="ARBA" id="ARBA00023136"/>
    </source>
</evidence>
<dbReference type="Pfam" id="PF13614">
    <property type="entry name" value="AAA_31"/>
    <property type="match status" value="1"/>
</dbReference>
<evidence type="ECO:0000256" key="16">
    <source>
        <dbReference type="ARBA" id="ARBA00051245"/>
    </source>
</evidence>
<feature type="compositionally biased region" description="Basic residues" evidence="17">
    <location>
        <begin position="473"/>
        <end position="484"/>
    </location>
</feature>
<keyword evidence="14 18" id="KW-0472">Membrane</keyword>
<dbReference type="NCBIfam" id="TIGR01007">
    <property type="entry name" value="eps_fam"/>
    <property type="match status" value="1"/>
</dbReference>
<proteinExistence type="inferred from homology"/>
<dbReference type="Gene3D" id="3.40.50.300">
    <property type="entry name" value="P-loop containing nucleotide triphosphate hydrolases"/>
    <property type="match status" value="1"/>
</dbReference>
<sequence length="484" mass="50993">MEFHDYIRAIRKGWIFIVIFTLLGVATAAVLSIVRTPEYQSTSKVFVSVQSMGSISDLTQGNSFLQNQVQSYADVVNTPLVLQPVIDTLGLDMSVSDLSSTIVATSPSDTVIVEITAANPNPEDAARIANAVASSFESAVGNLVPPNAEGVTPVKITVLQAASVPALPSSPNVPLFVAVGTLVGLVIGLGLAISRYIFDTRIRNEHDVEAITDAPIVGGIAFDARTPQNPLVLRDDPRSPRAESFRTLRTNLQFVGVGNESHSFVLTSSVPGEGKSTTSANLAIAMALSGQRVVIVDADMRKPRLADYLGVEGAVGLTDVLVGRADPSDVIVRWGDTNLYVLPAGRIPPNPSELLGSAAMVELIESLEKSFDIALFDAPPLLPVTDAAILATKTGGALLMVAAGRAHKNQVRGAISTLANVGAKVAGVVMTMLPTKGPDSYGYGRYGYGYGYGYGIDEPAPVVVDTDDDTPRKRSKRSKAPVGR</sequence>
<evidence type="ECO:0000256" key="15">
    <source>
        <dbReference type="ARBA" id="ARBA00023137"/>
    </source>
</evidence>
<accession>A0A852SH41</accession>
<dbReference type="GO" id="GO:0005524">
    <property type="term" value="F:ATP binding"/>
    <property type="evidence" value="ECO:0007669"/>
    <property type="project" value="UniProtKB-KW"/>
</dbReference>
<evidence type="ECO:0000256" key="10">
    <source>
        <dbReference type="ARBA" id="ARBA00022741"/>
    </source>
</evidence>
<evidence type="ECO:0000256" key="11">
    <source>
        <dbReference type="ARBA" id="ARBA00022777"/>
    </source>
</evidence>
<keyword evidence="11" id="KW-0418">Kinase</keyword>
<evidence type="ECO:0000256" key="17">
    <source>
        <dbReference type="SAM" id="MobiDB-lite"/>
    </source>
</evidence>
<comment type="similarity">
    <text evidence="3">Belongs to the CpsD/CapB family.</text>
</comment>
<evidence type="ECO:0000313" key="21">
    <source>
        <dbReference type="EMBL" id="NYD68914.1"/>
    </source>
</evidence>
<dbReference type="InterPro" id="IPR027417">
    <property type="entry name" value="P-loop_NTPase"/>
</dbReference>
<dbReference type="PANTHER" id="PTHR32309">
    <property type="entry name" value="TYROSINE-PROTEIN KINASE"/>
    <property type="match status" value="1"/>
</dbReference>
<feature type="transmembrane region" description="Helical" evidence="18">
    <location>
        <begin position="173"/>
        <end position="193"/>
    </location>
</feature>